<dbReference type="SUPFAM" id="SSF53448">
    <property type="entry name" value="Nucleotide-diphospho-sugar transferases"/>
    <property type="match status" value="1"/>
</dbReference>
<name>A0A2P6U3Z9_CHLSO</name>
<reference evidence="3 4" key="1">
    <citation type="journal article" date="2018" name="Plant J.">
        <title>Genome sequences of Chlorella sorokiniana UTEX 1602 and Micractinium conductrix SAG 241.80: implications to maltose excretion by a green alga.</title>
        <authorList>
            <person name="Arriola M.B."/>
            <person name="Velmurugan N."/>
            <person name="Zhang Y."/>
            <person name="Plunkett M.H."/>
            <person name="Hondzo H."/>
            <person name="Barney B.M."/>
        </authorList>
    </citation>
    <scope>NUCLEOTIDE SEQUENCE [LARGE SCALE GENOMIC DNA]</scope>
    <source>
        <strain evidence="4">UTEX 1602</strain>
    </source>
</reference>
<protein>
    <submittedName>
        <fullName evidence="3">Glycosyl transferase</fullName>
    </submittedName>
</protein>
<feature type="compositionally biased region" description="Low complexity" evidence="1">
    <location>
        <begin position="83"/>
        <end position="119"/>
    </location>
</feature>
<keyword evidence="2" id="KW-1133">Transmembrane helix</keyword>
<dbReference type="InterPro" id="IPR029044">
    <property type="entry name" value="Nucleotide-diphossugar_trans"/>
</dbReference>
<dbReference type="CDD" id="cd00761">
    <property type="entry name" value="Glyco_tranf_GTA_type"/>
    <property type="match status" value="1"/>
</dbReference>
<dbReference type="Gene3D" id="3.90.550.10">
    <property type="entry name" value="Spore Coat Polysaccharide Biosynthesis Protein SpsA, Chain A"/>
    <property type="match status" value="1"/>
</dbReference>
<evidence type="ECO:0000313" key="4">
    <source>
        <dbReference type="Proteomes" id="UP000239899"/>
    </source>
</evidence>
<keyword evidence="2" id="KW-0472">Membrane</keyword>
<evidence type="ECO:0000313" key="3">
    <source>
        <dbReference type="EMBL" id="PRW61047.1"/>
    </source>
</evidence>
<evidence type="ECO:0000256" key="2">
    <source>
        <dbReference type="SAM" id="Phobius"/>
    </source>
</evidence>
<proteinExistence type="predicted"/>
<keyword evidence="4" id="KW-1185">Reference proteome</keyword>
<keyword evidence="2" id="KW-0812">Transmembrane</keyword>
<dbReference type="AlphaFoldDB" id="A0A2P6U3Z9"/>
<feature type="region of interest" description="Disordered" evidence="1">
    <location>
        <begin position="63"/>
        <end position="144"/>
    </location>
</feature>
<gene>
    <name evidence="3" type="ORF">C2E21_0227</name>
</gene>
<feature type="compositionally biased region" description="Low complexity" evidence="1">
    <location>
        <begin position="63"/>
        <end position="75"/>
    </location>
</feature>
<sequence length="474" mass="51762">MGAVILAAAESPTVGRRRRRINVLRSIVILAACIVAVARLPRLQVPTQLSLYQQQIVTLALSGSSSAGSSSSSSSSRREGSIRTRTSGGSEGGDSSSGSRTGSVKDGGSSNDSGSGSTGAVPSTQSAGEEQSEESPPSLQLQAELPPDFRFNRVVAIVAYDRFEYFRQVIDALRRAWGSEEYTVVIAIDGPPKDEQQQQHFNRQGWADTVAYSEQLAWLAERGQGFAAVHVNTSAANLGLWANKKRAVAAAFQLSDFVVVLEDDVTLERDALRWFEWHITSGLAFTRPELALATCWSASFPYWPAAVEGRDALAVRELGLLDKYWSDQWAVPWGWATWRRTWDAVGANWTGQDADLGQAVLSRGWRENIPLVARCNNIGSVGTHRAGQVDQHIHQRALTSGSFRGLATCQYRELQRANTSQHTTFEPLYAMVRQGIEGDARATAWSGKGMGEYREALRAWVAAQPDPSLYHSSC</sequence>
<organism evidence="3 4">
    <name type="scientific">Chlorella sorokiniana</name>
    <name type="common">Freshwater green alga</name>
    <dbReference type="NCBI Taxonomy" id="3076"/>
    <lineage>
        <taxon>Eukaryota</taxon>
        <taxon>Viridiplantae</taxon>
        <taxon>Chlorophyta</taxon>
        <taxon>core chlorophytes</taxon>
        <taxon>Trebouxiophyceae</taxon>
        <taxon>Chlorellales</taxon>
        <taxon>Chlorellaceae</taxon>
        <taxon>Chlorella clade</taxon>
        <taxon>Chlorella</taxon>
    </lineage>
</organism>
<feature type="transmembrane region" description="Helical" evidence="2">
    <location>
        <begin position="23"/>
        <end position="41"/>
    </location>
</feature>
<evidence type="ECO:0000256" key="1">
    <source>
        <dbReference type="SAM" id="MobiDB-lite"/>
    </source>
</evidence>
<dbReference type="Proteomes" id="UP000239899">
    <property type="component" value="Unassembled WGS sequence"/>
</dbReference>
<comment type="caution">
    <text evidence="3">The sequence shown here is derived from an EMBL/GenBank/DDBJ whole genome shotgun (WGS) entry which is preliminary data.</text>
</comment>
<dbReference type="GO" id="GO:0016740">
    <property type="term" value="F:transferase activity"/>
    <property type="evidence" value="ECO:0007669"/>
    <property type="project" value="UniProtKB-KW"/>
</dbReference>
<dbReference type="OrthoDB" id="509617at2759"/>
<keyword evidence="3" id="KW-0808">Transferase</keyword>
<dbReference type="EMBL" id="LHPG02000001">
    <property type="protein sequence ID" value="PRW61047.1"/>
    <property type="molecule type" value="Genomic_DNA"/>
</dbReference>
<accession>A0A2P6U3Z9</accession>